<accession>A0ABN8Z7S5</accession>
<dbReference type="Proteomes" id="UP001176941">
    <property type="component" value="Chromosome 28"/>
</dbReference>
<feature type="transmembrane region" description="Helical" evidence="1">
    <location>
        <begin position="12"/>
        <end position="32"/>
    </location>
</feature>
<dbReference type="EMBL" id="OX459964">
    <property type="protein sequence ID" value="CAI9168648.1"/>
    <property type="molecule type" value="Genomic_DNA"/>
</dbReference>
<proteinExistence type="predicted"/>
<keyword evidence="3" id="KW-1185">Reference proteome</keyword>
<reference evidence="2" key="1">
    <citation type="submission" date="2023-04" db="EMBL/GenBank/DDBJ databases">
        <authorList>
            <consortium name="ELIXIR-Norway"/>
        </authorList>
    </citation>
    <scope>NUCLEOTIDE SEQUENCE [LARGE SCALE GENOMIC DNA]</scope>
</reference>
<evidence type="ECO:0000313" key="3">
    <source>
        <dbReference type="Proteomes" id="UP001176941"/>
    </source>
</evidence>
<name>A0ABN8Z7S5_RANTA</name>
<keyword evidence="1" id="KW-0472">Membrane</keyword>
<evidence type="ECO:0000313" key="2">
    <source>
        <dbReference type="EMBL" id="CAI9168648.1"/>
    </source>
</evidence>
<organism evidence="2 3">
    <name type="scientific">Rangifer tarandus platyrhynchus</name>
    <name type="common">Svalbard reindeer</name>
    <dbReference type="NCBI Taxonomy" id="3082113"/>
    <lineage>
        <taxon>Eukaryota</taxon>
        <taxon>Metazoa</taxon>
        <taxon>Chordata</taxon>
        <taxon>Craniata</taxon>
        <taxon>Vertebrata</taxon>
        <taxon>Euteleostomi</taxon>
        <taxon>Mammalia</taxon>
        <taxon>Eutheria</taxon>
        <taxon>Laurasiatheria</taxon>
        <taxon>Artiodactyla</taxon>
        <taxon>Ruminantia</taxon>
        <taxon>Pecora</taxon>
        <taxon>Cervidae</taxon>
        <taxon>Odocoileinae</taxon>
        <taxon>Rangifer</taxon>
    </lineage>
</organism>
<gene>
    <name evidence="2" type="ORF">MRATA1EN1_LOCUS17610</name>
</gene>
<keyword evidence="1" id="KW-0812">Transmembrane</keyword>
<evidence type="ECO:0000256" key="1">
    <source>
        <dbReference type="SAM" id="Phobius"/>
    </source>
</evidence>
<protein>
    <submittedName>
        <fullName evidence="2">Uncharacterized protein</fullName>
    </submittedName>
</protein>
<sequence length="109" mass="12368">MEPEAQEFLTFFDLSCVLRWLFFSVALVLCLLRSSPSAQRNSRLTEHSPKKGQKDKIRQCRWHVLSLGNCCPLVANPGNNSQETCVLGLCLFSVFQISNQQHLGNLLEM</sequence>
<keyword evidence="1" id="KW-1133">Transmembrane helix</keyword>